<dbReference type="AlphaFoldDB" id="G2PGZ8"/>
<organism evidence="1 2">
    <name type="scientific">Streptomyces violaceusniger (strain Tu 4113)</name>
    <dbReference type="NCBI Taxonomy" id="653045"/>
    <lineage>
        <taxon>Bacteria</taxon>
        <taxon>Bacillati</taxon>
        <taxon>Actinomycetota</taxon>
        <taxon>Actinomycetes</taxon>
        <taxon>Kitasatosporales</taxon>
        <taxon>Streptomycetaceae</taxon>
        <taxon>Streptomyces</taxon>
        <taxon>Streptomyces violaceusniger group</taxon>
    </lineage>
</organism>
<reference evidence="1" key="1">
    <citation type="submission" date="2011-08" db="EMBL/GenBank/DDBJ databases">
        <title>Complete sequence of plasmid 1 of Streptomyces violaceusniger Tu 4113.</title>
        <authorList>
            <consortium name="US DOE Joint Genome Institute"/>
            <person name="Lucas S."/>
            <person name="Han J."/>
            <person name="Lapidus A."/>
            <person name="Cheng J.-F."/>
            <person name="Goodwin L."/>
            <person name="Pitluck S."/>
            <person name="Peters L."/>
            <person name="Ivanova N."/>
            <person name="Daligault H."/>
            <person name="Detter J.C."/>
            <person name="Han C."/>
            <person name="Tapia R."/>
            <person name="Land M."/>
            <person name="Hauser L."/>
            <person name="Kyrpides N."/>
            <person name="Ivanova N."/>
            <person name="Pagani I."/>
            <person name="Hagen A."/>
            <person name="Katz L."/>
            <person name="Fiedler H.-P."/>
            <person name="Keasling J."/>
            <person name="Fortman J."/>
            <person name="Woyke T."/>
        </authorList>
    </citation>
    <scope>NUCLEOTIDE SEQUENCE [LARGE SCALE GENOMIC DNA]</scope>
    <source>
        <strain evidence="1">Tu 4113</strain>
        <plasmid evidence="1">pSTRVI01</plasmid>
    </source>
</reference>
<keyword evidence="1" id="KW-0614">Plasmid</keyword>
<gene>
    <name evidence="1" type="ORF">Strvi_9289</name>
</gene>
<evidence type="ECO:0000313" key="2">
    <source>
        <dbReference type="Proteomes" id="UP000008703"/>
    </source>
</evidence>
<evidence type="ECO:0000313" key="1">
    <source>
        <dbReference type="EMBL" id="AEM88572.1"/>
    </source>
</evidence>
<dbReference type="KEGG" id="svl:Strvi_9289"/>
<accession>G2PGZ8</accession>
<dbReference type="HOGENOM" id="CLU_3297486_0_0_11"/>
<dbReference type="EMBL" id="CP002995">
    <property type="protein sequence ID" value="AEM88572.1"/>
    <property type="molecule type" value="Genomic_DNA"/>
</dbReference>
<dbReference type="RefSeq" id="WP_014043507.1">
    <property type="nucleotide sequence ID" value="NC_015951.1"/>
</dbReference>
<protein>
    <submittedName>
        <fullName evidence="1">Uncharacterized protein</fullName>
    </submittedName>
</protein>
<geneLocation type="plasmid" evidence="1 2">
    <name>pSTRVI01</name>
</geneLocation>
<proteinExistence type="predicted"/>
<dbReference type="Proteomes" id="UP000008703">
    <property type="component" value="Plasmid pSTRVI01"/>
</dbReference>
<keyword evidence="2" id="KW-1185">Reference proteome</keyword>
<sequence length="40" mass="4236">MLDTDPAGDRFAEATLNGILSTKSLAAAVARHRALELPLE</sequence>
<name>G2PGZ8_STRV4</name>